<dbReference type="CDD" id="cd04489">
    <property type="entry name" value="ExoVII_LU_OBF"/>
    <property type="match status" value="1"/>
</dbReference>
<keyword evidence="9" id="KW-1185">Reference proteome</keyword>
<keyword evidence="4 5" id="KW-0269">Exonuclease</keyword>
<protein>
    <recommendedName>
        <fullName evidence="5">Exodeoxyribonuclease 7 large subunit</fullName>
        <ecNumber evidence="5">3.1.11.6</ecNumber>
    </recommendedName>
    <alternativeName>
        <fullName evidence="5">Exodeoxyribonuclease VII large subunit</fullName>
        <shortName evidence="5">Exonuclease VII large subunit</shortName>
    </alternativeName>
</protein>
<gene>
    <name evidence="8" type="primary">xseA-2</name>
    <name evidence="5" type="synonym">xseA</name>
    <name evidence="8" type="ORF">Cenrod_1508</name>
</gene>
<dbReference type="PATRIC" id="fig|946483.4.peg.1525"/>
<dbReference type="NCBIfam" id="TIGR00237">
    <property type="entry name" value="xseA"/>
    <property type="match status" value="1"/>
</dbReference>
<dbReference type="STRING" id="946483.Cenrod_1508"/>
<dbReference type="Pfam" id="PF02601">
    <property type="entry name" value="Exonuc_VII_L"/>
    <property type="match status" value="1"/>
</dbReference>
<name>U5NBN8_9BURK</name>
<feature type="domain" description="OB-fold nucleic acid binding" evidence="7">
    <location>
        <begin position="1"/>
        <end position="41"/>
    </location>
</feature>
<comment type="subunit">
    <text evidence="5">Heterooligomer composed of large and small subunits.</text>
</comment>
<organism evidence="8 9">
    <name type="scientific">Candidatus Symbiobacter mobilis CR</name>
    <dbReference type="NCBI Taxonomy" id="946483"/>
    <lineage>
        <taxon>Bacteria</taxon>
        <taxon>Pseudomonadati</taxon>
        <taxon>Pseudomonadota</taxon>
        <taxon>Betaproteobacteria</taxon>
        <taxon>Burkholderiales</taxon>
        <taxon>Comamonadaceae</taxon>
    </lineage>
</organism>
<dbReference type="InterPro" id="IPR003753">
    <property type="entry name" value="Exonuc_VII_L"/>
</dbReference>
<reference evidence="8 9" key="1">
    <citation type="journal article" date="2013" name="Genome Biol.">
        <title>Genomic analysis reveals key aspects of prokaryotic symbiosis in the phototrophic consortium "Chlorochromatium aggregatum".</title>
        <authorList>
            <person name="Liu Z."/>
            <person name="Muller J."/>
            <person name="Li T."/>
            <person name="Alvey R.M."/>
            <person name="Vogl K."/>
            <person name="Frigaard N.U."/>
            <person name="Rockwell N.C."/>
            <person name="Boyd E.S."/>
            <person name="Tomsho L.P."/>
            <person name="Schuster S.C."/>
            <person name="Henke P."/>
            <person name="Rohde M."/>
            <person name="Overmann J."/>
            <person name="Bryant D.A."/>
        </authorList>
    </citation>
    <scope>NUCLEOTIDE SEQUENCE [LARGE SCALE GENOMIC DNA]</scope>
    <source>
        <strain evidence="8">CR</strain>
    </source>
</reference>
<sequence>MFRRSASELGFAPRDGDVVEVDGRLSVYEPRGDLQLVVDRMVRCGAGSLFEEFLRRKAALDAEGLFDPARKRPVPRQPRCIGVVTSLAAAALRDVATTLHRRAPHIPVVLAPALVQGAGAPAELCAALQALYAWGATPPRPGAAGEDSIPGASSFAIPVEVILLVRGGGSIEDLWAFNDEALARTIAASPVPVVSGVGHETDFTIADFVADARAATPTAAAELAASEHSAEHDILNRLSLRLATAMQRRFERHAQRLDALVHALRSPAQRCEIERLRLATRAQALRVGVAHALHSHGNRLERKADQLAMASRLAQGAHRQRLEHAALRLDLLAPQHVLERGYAWLGDAQGTPITRCAQTHPGQRLTATLCDGTVPIAVLAGP</sequence>
<evidence type="ECO:0000313" key="9">
    <source>
        <dbReference type="Proteomes" id="UP000017184"/>
    </source>
</evidence>
<keyword evidence="1 5" id="KW-0963">Cytoplasm</keyword>
<dbReference type="PANTHER" id="PTHR30008">
    <property type="entry name" value="EXODEOXYRIBONUCLEASE 7 LARGE SUBUNIT"/>
    <property type="match status" value="1"/>
</dbReference>
<dbReference type="EMBL" id="CP004885">
    <property type="protein sequence ID" value="AGX87594.1"/>
    <property type="molecule type" value="Genomic_DNA"/>
</dbReference>
<comment type="similarity">
    <text evidence="5">Belongs to the XseA family.</text>
</comment>
<dbReference type="GO" id="GO:0005737">
    <property type="term" value="C:cytoplasm"/>
    <property type="evidence" value="ECO:0007669"/>
    <property type="project" value="UniProtKB-SubCell"/>
</dbReference>
<comment type="catalytic activity">
    <reaction evidence="5">
        <text>Exonucleolytic cleavage in either 5'- to 3'- or 3'- to 5'-direction to yield nucleoside 5'-phosphates.</text>
        <dbReference type="EC" id="3.1.11.6"/>
    </reaction>
</comment>
<dbReference type="GO" id="GO:0009318">
    <property type="term" value="C:exodeoxyribonuclease VII complex"/>
    <property type="evidence" value="ECO:0007669"/>
    <property type="project" value="UniProtKB-UniRule"/>
</dbReference>
<proteinExistence type="inferred from homology"/>
<evidence type="ECO:0000256" key="4">
    <source>
        <dbReference type="ARBA" id="ARBA00022839"/>
    </source>
</evidence>
<dbReference type="GO" id="GO:0006308">
    <property type="term" value="P:DNA catabolic process"/>
    <property type="evidence" value="ECO:0007669"/>
    <property type="project" value="UniProtKB-UniRule"/>
</dbReference>
<dbReference type="InterPro" id="IPR020579">
    <property type="entry name" value="Exonuc_VII_lsu_C"/>
</dbReference>
<evidence type="ECO:0000256" key="3">
    <source>
        <dbReference type="ARBA" id="ARBA00022801"/>
    </source>
</evidence>
<evidence type="ECO:0000256" key="1">
    <source>
        <dbReference type="ARBA" id="ARBA00022490"/>
    </source>
</evidence>
<keyword evidence="3 5" id="KW-0378">Hydrolase</keyword>
<dbReference type="HOGENOM" id="CLU_023625_3_1_4"/>
<evidence type="ECO:0000313" key="8">
    <source>
        <dbReference type="EMBL" id="AGX87594.1"/>
    </source>
</evidence>
<dbReference type="GO" id="GO:0003676">
    <property type="term" value="F:nucleic acid binding"/>
    <property type="evidence" value="ECO:0007669"/>
    <property type="project" value="InterPro"/>
</dbReference>
<dbReference type="HAMAP" id="MF_00378">
    <property type="entry name" value="Exonuc_7_L"/>
    <property type="match status" value="1"/>
</dbReference>
<keyword evidence="2 5" id="KW-0540">Nuclease</keyword>
<comment type="subcellular location">
    <subcellularLocation>
        <location evidence="5">Cytoplasm</location>
    </subcellularLocation>
</comment>
<comment type="function">
    <text evidence="5">Bidirectionally degrades single-stranded DNA into large acid-insoluble oligonucleotides, which are then degraded further into small acid-soluble oligonucleotides.</text>
</comment>
<dbReference type="eggNOG" id="COG1570">
    <property type="taxonomic scope" value="Bacteria"/>
</dbReference>
<evidence type="ECO:0000259" key="6">
    <source>
        <dbReference type="Pfam" id="PF02601"/>
    </source>
</evidence>
<evidence type="ECO:0000259" key="7">
    <source>
        <dbReference type="Pfam" id="PF13742"/>
    </source>
</evidence>
<dbReference type="PANTHER" id="PTHR30008:SF0">
    <property type="entry name" value="EXODEOXYRIBONUCLEASE 7 LARGE SUBUNIT"/>
    <property type="match status" value="1"/>
</dbReference>
<dbReference type="InterPro" id="IPR025824">
    <property type="entry name" value="OB-fold_nuc-bd_dom"/>
</dbReference>
<accession>U5NBN8</accession>
<dbReference type="AlphaFoldDB" id="U5NBN8"/>
<dbReference type="Pfam" id="PF13742">
    <property type="entry name" value="tRNA_anti_2"/>
    <property type="match status" value="1"/>
</dbReference>
<dbReference type="Proteomes" id="UP000017184">
    <property type="component" value="Chromosome"/>
</dbReference>
<dbReference type="EC" id="3.1.11.6" evidence="5"/>
<evidence type="ECO:0000256" key="2">
    <source>
        <dbReference type="ARBA" id="ARBA00022722"/>
    </source>
</evidence>
<dbReference type="GO" id="GO:0008855">
    <property type="term" value="F:exodeoxyribonuclease VII activity"/>
    <property type="evidence" value="ECO:0007669"/>
    <property type="project" value="UniProtKB-UniRule"/>
</dbReference>
<feature type="domain" description="Exonuclease VII large subunit C-terminal" evidence="6">
    <location>
        <begin position="65"/>
        <end position="374"/>
    </location>
</feature>
<evidence type="ECO:0000256" key="5">
    <source>
        <dbReference type="HAMAP-Rule" id="MF_00378"/>
    </source>
</evidence>
<dbReference type="KEGG" id="cbx:Cenrod_1508"/>